<feature type="region of interest" description="Disordered" evidence="1">
    <location>
        <begin position="279"/>
        <end position="300"/>
    </location>
</feature>
<evidence type="ECO:0000313" key="3">
    <source>
        <dbReference type="Proteomes" id="UP000029665"/>
    </source>
</evidence>
<dbReference type="Proteomes" id="UP000029665">
    <property type="component" value="Unassembled WGS sequence"/>
</dbReference>
<dbReference type="AlphaFoldDB" id="A0A060SAN1"/>
<sequence length="475" mass="52331">MRKEAEDANPSPRTDETRSLSDSERHQYHSSSNEHSASDEPGDEDARNDAFHIELEDLWAYDPFAFDVDNVDHFQVPLSHSPSTSSSSHRHQGEDEHSIPSRPSVQFSRDTWWDALLAFYSTDGDSSLNMLLYFEVNTHPAQSWERTQSAMFLLDSLVRLFSLTTIDAGFQPTNGNALTSAGLGFASPIVINVNAPGAPPLPTAFAVQSLGITASIPIGAGISQAQQYGDGLPPYQQRWEPQPNPRAFDPPIQNPFYASGAAHSQPFISNMLQSGVGAPLTTADMESGSQGGPSTTHGHASRPQCGCNCAQFSLGKNWPSVNELAPTWAETIMWPTNLTDAEFSKEECRRLVWGSVMLIANLNAYASLTPGGIVQTGGLFVREYENGDDVWSLSLRAMLLLHSCLRVRASTTMSGAQRAEFAVRAWLEIDDIERRLERHTCGLSSNYGFQSTEMLFSLRICVSYEFQRFIPQVTT</sequence>
<feature type="region of interest" description="Disordered" evidence="1">
    <location>
        <begin position="1"/>
        <end position="46"/>
    </location>
</feature>
<evidence type="ECO:0000313" key="2">
    <source>
        <dbReference type="EMBL" id="CDO69314.1"/>
    </source>
</evidence>
<dbReference type="HOGENOM" id="CLU_575079_0_0_1"/>
<name>A0A060SAN1_PYCCI</name>
<proteinExistence type="predicted"/>
<feature type="region of interest" description="Disordered" evidence="1">
    <location>
        <begin position="77"/>
        <end position="103"/>
    </location>
</feature>
<dbReference type="OrthoDB" id="10261408at2759"/>
<reference evidence="2" key="1">
    <citation type="submission" date="2014-01" db="EMBL/GenBank/DDBJ databases">
        <title>The genome of the white-rot fungus Pycnoporus cinnabarinus: a basidiomycete model with a versatile arsenal for lignocellulosic biomass breakdown.</title>
        <authorList>
            <person name="Levasseur A."/>
            <person name="Lomascolo A."/>
            <person name="Ruiz-Duenas F.J."/>
            <person name="Uzan E."/>
            <person name="Piumi F."/>
            <person name="Kues U."/>
            <person name="Ram A.F.J."/>
            <person name="Murat C."/>
            <person name="Haon M."/>
            <person name="Benoit I."/>
            <person name="Arfi Y."/>
            <person name="Chevret D."/>
            <person name="Drula E."/>
            <person name="Kwon M.J."/>
            <person name="Gouret P."/>
            <person name="Lesage-Meessen L."/>
            <person name="Lombard V."/>
            <person name="Mariette J."/>
            <person name="Noirot C."/>
            <person name="Park J."/>
            <person name="Patyshakuliyeva A."/>
            <person name="Wieneger R.A.B."/>
            <person name="Wosten H.A.B."/>
            <person name="Martin F."/>
            <person name="Coutinho P.M."/>
            <person name="de Vries R."/>
            <person name="Martinez A.T."/>
            <person name="Klopp C."/>
            <person name="Pontarotti P."/>
            <person name="Henrissat B."/>
            <person name="Record E."/>
        </authorList>
    </citation>
    <scope>NUCLEOTIDE SEQUENCE [LARGE SCALE GENOMIC DNA]</scope>
    <source>
        <strain evidence="2">BRFM137</strain>
    </source>
</reference>
<feature type="compositionally biased region" description="Basic and acidic residues" evidence="1">
    <location>
        <begin position="13"/>
        <end position="27"/>
    </location>
</feature>
<protein>
    <submittedName>
        <fullName evidence="2">Uncharacterized protein</fullName>
    </submittedName>
</protein>
<gene>
    <name evidence="2" type="ORF">BN946_scf184976.g33</name>
</gene>
<dbReference type="STRING" id="5643.A0A060SAN1"/>
<comment type="caution">
    <text evidence="2">The sequence shown here is derived from an EMBL/GenBank/DDBJ whole genome shotgun (WGS) entry which is preliminary data.</text>
</comment>
<evidence type="ECO:0000256" key="1">
    <source>
        <dbReference type="SAM" id="MobiDB-lite"/>
    </source>
</evidence>
<keyword evidence="3" id="KW-1185">Reference proteome</keyword>
<organism evidence="2 3">
    <name type="scientific">Pycnoporus cinnabarinus</name>
    <name type="common">Cinnabar-red polypore</name>
    <name type="synonym">Trametes cinnabarina</name>
    <dbReference type="NCBI Taxonomy" id="5643"/>
    <lineage>
        <taxon>Eukaryota</taxon>
        <taxon>Fungi</taxon>
        <taxon>Dikarya</taxon>
        <taxon>Basidiomycota</taxon>
        <taxon>Agaricomycotina</taxon>
        <taxon>Agaricomycetes</taxon>
        <taxon>Polyporales</taxon>
        <taxon>Polyporaceae</taxon>
        <taxon>Trametes</taxon>
    </lineage>
</organism>
<accession>A0A060SAN1</accession>
<dbReference type="EMBL" id="CCBP010000035">
    <property type="protein sequence ID" value="CDO69314.1"/>
    <property type="molecule type" value="Genomic_DNA"/>
</dbReference>